<dbReference type="Pfam" id="PF05225">
    <property type="entry name" value="HTH_psq"/>
    <property type="match status" value="1"/>
</dbReference>
<organism evidence="3 4">
    <name type="scientific">Acanthoscelides obtectus</name>
    <name type="common">Bean weevil</name>
    <name type="synonym">Bruchus obtectus</name>
    <dbReference type="NCBI Taxonomy" id="200917"/>
    <lineage>
        <taxon>Eukaryota</taxon>
        <taxon>Metazoa</taxon>
        <taxon>Ecdysozoa</taxon>
        <taxon>Arthropoda</taxon>
        <taxon>Hexapoda</taxon>
        <taxon>Insecta</taxon>
        <taxon>Pterygota</taxon>
        <taxon>Neoptera</taxon>
        <taxon>Endopterygota</taxon>
        <taxon>Coleoptera</taxon>
        <taxon>Polyphaga</taxon>
        <taxon>Cucujiformia</taxon>
        <taxon>Chrysomeloidea</taxon>
        <taxon>Chrysomelidae</taxon>
        <taxon>Bruchinae</taxon>
        <taxon>Bruchini</taxon>
        <taxon>Acanthoscelides</taxon>
    </lineage>
</organism>
<dbReference type="EMBL" id="CAKOFQ010007541">
    <property type="protein sequence ID" value="CAH2003432.1"/>
    <property type="molecule type" value="Genomic_DNA"/>
</dbReference>
<dbReference type="AlphaFoldDB" id="A0A9P0M257"/>
<dbReference type="SUPFAM" id="SSF46689">
    <property type="entry name" value="Homeodomain-like"/>
    <property type="match status" value="1"/>
</dbReference>
<reference evidence="3" key="1">
    <citation type="submission" date="2022-03" db="EMBL/GenBank/DDBJ databases">
        <authorList>
            <person name="Sayadi A."/>
        </authorList>
    </citation>
    <scope>NUCLEOTIDE SEQUENCE</scope>
</reference>
<dbReference type="InterPro" id="IPR009057">
    <property type="entry name" value="Homeodomain-like_sf"/>
</dbReference>
<feature type="domain" description="HTH psq-type" evidence="2">
    <location>
        <begin position="19"/>
        <end position="58"/>
    </location>
</feature>
<evidence type="ECO:0000313" key="3">
    <source>
        <dbReference type="EMBL" id="CAH2003432.1"/>
    </source>
</evidence>
<dbReference type="GO" id="GO:0003677">
    <property type="term" value="F:DNA binding"/>
    <property type="evidence" value="ECO:0007669"/>
    <property type="project" value="InterPro"/>
</dbReference>
<evidence type="ECO:0000259" key="2">
    <source>
        <dbReference type="Pfam" id="PF05225"/>
    </source>
</evidence>
<dbReference type="OrthoDB" id="6778796at2759"/>
<evidence type="ECO:0000313" key="4">
    <source>
        <dbReference type="Proteomes" id="UP001152888"/>
    </source>
</evidence>
<sequence>MPRKYIRTNTARPRASWSDEQLVEAVAKVQTGEISKREVHRRYNVPPRTLKRRLTSGNFKKGALGPEGILGRANETRLVAHIHRLSVIGFAPDRSTVRTLAFWFAEKLGIKHPFSAATEKVGFAWLHSFLDRNPELSVRQTEGLSLSRAQGMNREDARRFFELDEVLTENGLMEKPSCIFNMDMKQAYNS</sequence>
<comment type="caution">
    <text evidence="3">The sequence shown here is derived from an EMBL/GenBank/DDBJ whole genome shotgun (WGS) entry which is preliminary data.</text>
</comment>
<accession>A0A9P0M257</accession>
<keyword evidence="4" id="KW-1185">Reference proteome</keyword>
<protein>
    <recommendedName>
        <fullName evidence="2">HTH psq-type domain-containing protein</fullName>
    </recommendedName>
</protein>
<name>A0A9P0M257_ACAOB</name>
<evidence type="ECO:0000256" key="1">
    <source>
        <dbReference type="ARBA" id="ARBA00004123"/>
    </source>
</evidence>
<gene>
    <name evidence="3" type="ORF">ACAOBT_LOCUS27405</name>
</gene>
<dbReference type="InterPro" id="IPR007889">
    <property type="entry name" value="HTH_Psq"/>
</dbReference>
<dbReference type="GO" id="GO:0005634">
    <property type="term" value="C:nucleus"/>
    <property type="evidence" value="ECO:0007669"/>
    <property type="project" value="UniProtKB-SubCell"/>
</dbReference>
<dbReference type="Proteomes" id="UP001152888">
    <property type="component" value="Unassembled WGS sequence"/>
</dbReference>
<proteinExistence type="predicted"/>
<dbReference type="Gene3D" id="1.10.10.60">
    <property type="entry name" value="Homeodomain-like"/>
    <property type="match status" value="1"/>
</dbReference>
<comment type="subcellular location">
    <subcellularLocation>
        <location evidence="1">Nucleus</location>
    </subcellularLocation>
</comment>